<keyword evidence="3" id="KW-1185">Reference proteome</keyword>
<dbReference type="Proteomes" id="UP000307956">
    <property type="component" value="Unassembled WGS sequence"/>
</dbReference>
<proteinExistence type="predicted"/>
<keyword evidence="1" id="KW-0812">Transmembrane</keyword>
<evidence type="ECO:0000256" key="1">
    <source>
        <dbReference type="SAM" id="Phobius"/>
    </source>
</evidence>
<gene>
    <name evidence="2" type="primary">gspH</name>
    <name evidence="2" type="ORF">E6O51_13280</name>
</gene>
<name>A0A4S4ALM7_9RHOO</name>
<dbReference type="PROSITE" id="PS00409">
    <property type="entry name" value="PROKAR_NTER_METHYL"/>
    <property type="match status" value="1"/>
</dbReference>
<dbReference type="InterPro" id="IPR012902">
    <property type="entry name" value="N_methyl_site"/>
</dbReference>
<comment type="caution">
    <text evidence="2">The sequence shown here is derived from an EMBL/GenBank/DDBJ whole genome shotgun (WGS) entry which is preliminary data.</text>
</comment>
<reference evidence="2 3" key="1">
    <citation type="submission" date="2019-04" db="EMBL/GenBank/DDBJ databases">
        <title>Azoarcus rhizosphaerae sp. nov. isolated from rhizosphere of Ficus religiosa.</title>
        <authorList>
            <person name="Lin S.-Y."/>
            <person name="Hameed A."/>
            <person name="Hsu Y.-H."/>
            <person name="Young C.-C."/>
        </authorList>
    </citation>
    <scope>NUCLEOTIDE SEQUENCE [LARGE SCALE GENOMIC DNA]</scope>
    <source>
        <strain evidence="2 3">CC-YHH848</strain>
    </source>
</reference>
<keyword evidence="1" id="KW-0472">Membrane</keyword>
<keyword evidence="1" id="KW-1133">Transmembrane helix</keyword>
<dbReference type="SUPFAM" id="SSF54523">
    <property type="entry name" value="Pili subunits"/>
    <property type="match status" value="1"/>
</dbReference>
<dbReference type="EMBL" id="SSOD01000010">
    <property type="protein sequence ID" value="THF60448.1"/>
    <property type="molecule type" value="Genomic_DNA"/>
</dbReference>
<dbReference type="NCBIfam" id="TIGR02532">
    <property type="entry name" value="IV_pilin_GFxxxE"/>
    <property type="match status" value="1"/>
</dbReference>
<dbReference type="Pfam" id="PF07963">
    <property type="entry name" value="N_methyl"/>
    <property type="match status" value="1"/>
</dbReference>
<evidence type="ECO:0000313" key="3">
    <source>
        <dbReference type="Proteomes" id="UP000307956"/>
    </source>
</evidence>
<accession>A0A4S4ALM7</accession>
<dbReference type="OrthoDB" id="8851040at2"/>
<dbReference type="AlphaFoldDB" id="A0A4S4ALM7"/>
<organism evidence="2 3">
    <name type="scientific">Pseudothauera rhizosphaerae</name>
    <dbReference type="NCBI Taxonomy" id="2565932"/>
    <lineage>
        <taxon>Bacteria</taxon>
        <taxon>Pseudomonadati</taxon>
        <taxon>Pseudomonadota</taxon>
        <taxon>Betaproteobacteria</taxon>
        <taxon>Rhodocyclales</taxon>
        <taxon>Zoogloeaceae</taxon>
        <taxon>Pseudothauera</taxon>
    </lineage>
</organism>
<dbReference type="InterPro" id="IPR045584">
    <property type="entry name" value="Pilin-like"/>
</dbReference>
<protein>
    <submittedName>
        <fullName evidence="2">Type II secretion system protein GspH</fullName>
    </submittedName>
</protein>
<feature type="transmembrane region" description="Helical" evidence="1">
    <location>
        <begin position="26"/>
        <end position="49"/>
    </location>
</feature>
<sequence length="177" mass="19564">MQRAETGLQSHQWHAGMSPIDRNRGFSLVEVMVVIVIIGIATAAISVSITPRPGEALRLDARELAQRLSAAQQEVRIDGRLIVWQPRGDGYYFARGTWAGVPGSVVPTVSTAGDLDEFPRDDVLRPRQWRIRPVEVVPARPLVLTSEWMGLPWQLELRSGNDTATIVRDGTGGFRAE</sequence>
<evidence type="ECO:0000313" key="2">
    <source>
        <dbReference type="EMBL" id="THF60448.1"/>
    </source>
</evidence>